<dbReference type="GO" id="GO:0008146">
    <property type="term" value="F:sulfotransferase activity"/>
    <property type="evidence" value="ECO:0007669"/>
    <property type="project" value="InterPro"/>
</dbReference>
<keyword evidence="8 9" id="KW-0325">Glycoprotein</keyword>
<dbReference type="PANTHER" id="PTHR12137:SF54">
    <property type="entry name" value="CARBOHYDRATE SULFOTRANSFERASE"/>
    <property type="match status" value="1"/>
</dbReference>
<gene>
    <name evidence="10" type="ORF">OFUS_LOCUS6590</name>
</gene>
<evidence type="ECO:0000256" key="8">
    <source>
        <dbReference type="ARBA" id="ARBA00023180"/>
    </source>
</evidence>
<dbReference type="EC" id="2.8.2.-" evidence="9"/>
<evidence type="ECO:0000256" key="1">
    <source>
        <dbReference type="ARBA" id="ARBA00004323"/>
    </source>
</evidence>
<dbReference type="GO" id="GO:0000139">
    <property type="term" value="C:Golgi membrane"/>
    <property type="evidence" value="ECO:0007669"/>
    <property type="project" value="UniProtKB-SubCell"/>
</dbReference>
<evidence type="ECO:0000256" key="3">
    <source>
        <dbReference type="ARBA" id="ARBA00022679"/>
    </source>
</evidence>
<keyword evidence="6 9" id="KW-0333">Golgi apparatus</keyword>
<dbReference type="AlphaFoldDB" id="A0A8J1UTC2"/>
<accession>A0A8J1UTC2</accession>
<proteinExistence type="inferred from homology"/>
<dbReference type="PANTHER" id="PTHR12137">
    <property type="entry name" value="CARBOHYDRATE SULFOTRANSFERASE"/>
    <property type="match status" value="1"/>
</dbReference>
<dbReference type="EMBL" id="CAIIXF020000003">
    <property type="protein sequence ID" value="CAH1779820.1"/>
    <property type="molecule type" value="Genomic_DNA"/>
</dbReference>
<dbReference type="GO" id="GO:0016051">
    <property type="term" value="P:carbohydrate biosynthetic process"/>
    <property type="evidence" value="ECO:0007669"/>
    <property type="project" value="InterPro"/>
</dbReference>
<evidence type="ECO:0000313" key="11">
    <source>
        <dbReference type="Proteomes" id="UP000749559"/>
    </source>
</evidence>
<dbReference type="OrthoDB" id="2019940at2759"/>
<dbReference type="Pfam" id="PF03567">
    <property type="entry name" value="Sulfotransfer_2"/>
    <property type="match status" value="1"/>
</dbReference>
<keyword evidence="7" id="KW-0472">Membrane</keyword>
<sequence length="308" mass="37086">MTRWKFQNGKHRKENEHQESKSTVLTQVESMLYKRHQSMKQQCNKTKPETHPKLDFILVSEKLKMVYCMVPKVASSSWLTVLLTLHMEHPPKDKEVFEIWNKNVKPPHLTDYSKQDQKRILSEYFKFMFIRDPLDRLISAWDDKFNHVKLYFSKRYGRDMIKKYRENPSGEALRTGNKVKLEEMISYVRDIAEIKYADEHWRPMTDLCDPCAIDYDMYGNFYNIEEESKFVFKNINTNISNMPFTNAGIHRKGMKRTSHDYYKTVERNKLIEYYSNISIKKVVKLQNQYKQDYELFSDAFQFKKLVED</sequence>
<comment type="similarity">
    <text evidence="2 9">Belongs to the sulfotransferase 2 family.</text>
</comment>
<comment type="subcellular location">
    <subcellularLocation>
        <location evidence="1 9">Golgi apparatus membrane</location>
        <topology evidence="1 9">Single-pass type II membrane protein</topology>
    </subcellularLocation>
</comment>
<dbReference type="Proteomes" id="UP000749559">
    <property type="component" value="Unassembled WGS sequence"/>
</dbReference>
<evidence type="ECO:0000313" key="10">
    <source>
        <dbReference type="EMBL" id="CAH1779820.1"/>
    </source>
</evidence>
<evidence type="ECO:0000256" key="5">
    <source>
        <dbReference type="ARBA" id="ARBA00022989"/>
    </source>
</evidence>
<evidence type="ECO:0000256" key="7">
    <source>
        <dbReference type="ARBA" id="ARBA00023136"/>
    </source>
</evidence>
<keyword evidence="3 9" id="KW-0808">Transferase</keyword>
<name>A0A8J1UTC2_OWEFU</name>
<organism evidence="10 11">
    <name type="scientific">Owenia fusiformis</name>
    <name type="common">Polychaete worm</name>
    <dbReference type="NCBI Taxonomy" id="6347"/>
    <lineage>
        <taxon>Eukaryota</taxon>
        <taxon>Metazoa</taxon>
        <taxon>Spiralia</taxon>
        <taxon>Lophotrochozoa</taxon>
        <taxon>Annelida</taxon>
        <taxon>Polychaeta</taxon>
        <taxon>Sedentaria</taxon>
        <taxon>Canalipalpata</taxon>
        <taxon>Sabellida</taxon>
        <taxon>Oweniida</taxon>
        <taxon>Oweniidae</taxon>
        <taxon>Owenia</taxon>
    </lineage>
</organism>
<keyword evidence="11" id="KW-1185">Reference proteome</keyword>
<evidence type="ECO:0000256" key="9">
    <source>
        <dbReference type="RuleBase" id="RU364020"/>
    </source>
</evidence>
<evidence type="ECO:0000256" key="2">
    <source>
        <dbReference type="ARBA" id="ARBA00006339"/>
    </source>
</evidence>
<keyword evidence="5" id="KW-1133">Transmembrane helix</keyword>
<dbReference type="InterPro" id="IPR018011">
    <property type="entry name" value="Carb_sulfotrans_8-10"/>
</dbReference>
<evidence type="ECO:0000256" key="4">
    <source>
        <dbReference type="ARBA" id="ARBA00022692"/>
    </source>
</evidence>
<comment type="caution">
    <text evidence="10">The sequence shown here is derived from an EMBL/GenBank/DDBJ whole genome shotgun (WGS) entry which is preliminary data.</text>
</comment>
<reference evidence="10" key="1">
    <citation type="submission" date="2022-03" db="EMBL/GenBank/DDBJ databases">
        <authorList>
            <person name="Martin C."/>
        </authorList>
    </citation>
    <scope>NUCLEOTIDE SEQUENCE</scope>
</reference>
<keyword evidence="9" id="KW-0735">Signal-anchor</keyword>
<dbReference type="InterPro" id="IPR005331">
    <property type="entry name" value="Sulfotransferase"/>
</dbReference>
<keyword evidence="9" id="KW-0119">Carbohydrate metabolism</keyword>
<protein>
    <recommendedName>
        <fullName evidence="9">Carbohydrate sulfotransferase</fullName>
        <ecNumber evidence="9">2.8.2.-</ecNumber>
    </recommendedName>
</protein>
<keyword evidence="4" id="KW-0812">Transmembrane</keyword>
<evidence type="ECO:0000256" key="6">
    <source>
        <dbReference type="ARBA" id="ARBA00023034"/>
    </source>
</evidence>